<evidence type="ECO:0000313" key="2">
    <source>
        <dbReference type="Proteomes" id="UP000068210"/>
    </source>
</evidence>
<sequence length="118" mass="12647">MRYPLRGYGYGQAVFPPYPPLPLSSEFTRAFVATACLSAFQGEPRATSPAQLRRVLRQALQGGTAFAAGSRAATAVHQGDYSSALVATVVGAGGVLLIEQLLRDTTRPDKEKRHGQEE</sequence>
<dbReference type="RefSeq" id="WP_039804635.1">
    <property type="nucleotide sequence ID" value="NZ_CP010415.1"/>
</dbReference>
<protein>
    <submittedName>
        <fullName evidence="1">Uncharacterized protein</fullName>
    </submittedName>
</protein>
<organism evidence="1 2">
    <name type="scientific">Azotobacter chroococcum NCIMB 8003</name>
    <dbReference type="NCBI Taxonomy" id="1328314"/>
    <lineage>
        <taxon>Bacteria</taxon>
        <taxon>Pseudomonadati</taxon>
        <taxon>Pseudomonadota</taxon>
        <taxon>Gammaproteobacteria</taxon>
        <taxon>Pseudomonadales</taxon>
        <taxon>Pseudomonadaceae</taxon>
        <taxon>Azotobacter</taxon>
    </lineage>
</organism>
<dbReference type="AlphaFoldDB" id="A0A0C4WQI1"/>
<name>A0A0C4WQI1_9GAMM</name>
<dbReference type="EMBL" id="CP010415">
    <property type="protein sequence ID" value="AJE21825.1"/>
    <property type="molecule type" value="Genomic_DNA"/>
</dbReference>
<dbReference type="STRING" id="1328314.Achr_23880"/>
<dbReference type="Proteomes" id="UP000068210">
    <property type="component" value="Chromosome"/>
</dbReference>
<reference evidence="1 2" key="1">
    <citation type="journal article" date="2015" name="PLoS ONE">
        <title>Azotobacter Genomes: The Genome of Azotobacter chroococcum NCIMB 8003 (ATCC 4412).</title>
        <authorList>
            <person name="Robson R.L."/>
            <person name="Jones R."/>
            <person name="Robson R.M."/>
            <person name="Schwartz A."/>
            <person name="Richardson T.H."/>
        </authorList>
    </citation>
    <scope>NUCLEOTIDE SEQUENCE [LARGE SCALE GENOMIC DNA]</scope>
    <source>
        <strain evidence="1 2">NCIMB 8003</strain>
    </source>
</reference>
<evidence type="ECO:0000313" key="1">
    <source>
        <dbReference type="EMBL" id="AJE21825.1"/>
    </source>
</evidence>
<dbReference type="GeneID" id="61930726"/>
<accession>A0A0C4WQI1</accession>
<dbReference type="KEGG" id="acx:Achr_23880"/>
<keyword evidence="2" id="KW-1185">Reference proteome</keyword>
<dbReference type="HOGENOM" id="CLU_2068283_0_0_6"/>
<proteinExistence type="predicted"/>
<gene>
    <name evidence="1" type="ORF">Achr_23880</name>
</gene>